<gene>
    <name evidence="2" type="ORF">INT47_013023</name>
</gene>
<reference evidence="2" key="1">
    <citation type="submission" date="2020-12" db="EMBL/GenBank/DDBJ databases">
        <title>Metabolic potential, ecology and presence of endohyphal bacteria is reflected in genomic diversity of Mucoromycotina.</title>
        <authorList>
            <person name="Muszewska A."/>
            <person name="Okrasinska A."/>
            <person name="Steczkiewicz K."/>
            <person name="Drgas O."/>
            <person name="Orlowska M."/>
            <person name="Perlinska-Lenart U."/>
            <person name="Aleksandrzak-Piekarczyk T."/>
            <person name="Szatraj K."/>
            <person name="Zielenkiewicz U."/>
            <person name="Pilsyk S."/>
            <person name="Malc E."/>
            <person name="Mieczkowski P."/>
            <person name="Kruszewska J.S."/>
            <person name="Biernat P."/>
            <person name="Pawlowska J."/>
        </authorList>
    </citation>
    <scope>NUCLEOTIDE SEQUENCE</scope>
    <source>
        <strain evidence="2">WA0000017839</strain>
    </source>
</reference>
<evidence type="ECO:0000256" key="1">
    <source>
        <dbReference type="SAM" id="MobiDB-lite"/>
    </source>
</evidence>
<proteinExistence type="predicted"/>
<evidence type="ECO:0000313" key="3">
    <source>
        <dbReference type="Proteomes" id="UP000603453"/>
    </source>
</evidence>
<sequence length="65" mass="7208">MNSDPSQIHNILEKNHEAHSDAERKKLAEEASKLHEKATGHTLKIDEHGNVVTECEEAKGCPALH</sequence>
<feature type="region of interest" description="Disordered" evidence="1">
    <location>
        <begin position="1"/>
        <end position="41"/>
    </location>
</feature>
<dbReference type="EMBL" id="JAEPRD010000074">
    <property type="protein sequence ID" value="KAG2201212.1"/>
    <property type="molecule type" value="Genomic_DNA"/>
</dbReference>
<dbReference type="OrthoDB" id="2241281at2759"/>
<keyword evidence="3" id="KW-1185">Reference proteome</keyword>
<evidence type="ECO:0000313" key="2">
    <source>
        <dbReference type="EMBL" id="KAG2201212.1"/>
    </source>
</evidence>
<dbReference type="AlphaFoldDB" id="A0A8H7QYN6"/>
<protein>
    <submittedName>
        <fullName evidence="2">Uncharacterized protein</fullName>
    </submittedName>
</protein>
<dbReference type="Proteomes" id="UP000603453">
    <property type="component" value="Unassembled WGS sequence"/>
</dbReference>
<feature type="compositionally biased region" description="Basic and acidic residues" evidence="1">
    <location>
        <begin position="11"/>
        <end position="41"/>
    </location>
</feature>
<organism evidence="2 3">
    <name type="scientific">Mucor saturninus</name>
    <dbReference type="NCBI Taxonomy" id="64648"/>
    <lineage>
        <taxon>Eukaryota</taxon>
        <taxon>Fungi</taxon>
        <taxon>Fungi incertae sedis</taxon>
        <taxon>Mucoromycota</taxon>
        <taxon>Mucoromycotina</taxon>
        <taxon>Mucoromycetes</taxon>
        <taxon>Mucorales</taxon>
        <taxon>Mucorineae</taxon>
        <taxon>Mucoraceae</taxon>
        <taxon>Mucor</taxon>
    </lineage>
</organism>
<name>A0A8H7QYN6_9FUNG</name>
<comment type="caution">
    <text evidence="2">The sequence shown here is derived from an EMBL/GenBank/DDBJ whole genome shotgun (WGS) entry which is preliminary data.</text>
</comment>
<accession>A0A8H7QYN6</accession>